<proteinExistence type="predicted"/>
<feature type="transmembrane region" description="Helical" evidence="7">
    <location>
        <begin position="253"/>
        <end position="274"/>
    </location>
</feature>
<dbReference type="InterPro" id="IPR003593">
    <property type="entry name" value="AAA+_ATPase"/>
</dbReference>
<keyword evidence="4" id="KW-0067">ATP-binding</keyword>
<dbReference type="Gene3D" id="3.40.50.300">
    <property type="entry name" value="P-loop containing nucleotide triphosphate hydrolases"/>
    <property type="match status" value="1"/>
</dbReference>
<dbReference type="Gene3D" id="1.20.1560.10">
    <property type="entry name" value="ABC transporter type 1, transmembrane domain"/>
    <property type="match status" value="1"/>
</dbReference>
<evidence type="ECO:0000313" key="10">
    <source>
        <dbReference type="EMBL" id="PJJ53726.1"/>
    </source>
</evidence>
<keyword evidence="6 7" id="KW-0472">Membrane</keyword>
<evidence type="ECO:0000256" key="4">
    <source>
        <dbReference type="ARBA" id="ARBA00022840"/>
    </source>
</evidence>
<protein>
    <submittedName>
        <fullName evidence="10">ABC-type multidrug transport system fused ATPase/permease subunit</fullName>
    </submittedName>
</protein>
<dbReference type="GO" id="GO:0034040">
    <property type="term" value="F:ATPase-coupled lipid transmembrane transporter activity"/>
    <property type="evidence" value="ECO:0007669"/>
    <property type="project" value="TreeGrafter"/>
</dbReference>
<dbReference type="PANTHER" id="PTHR24221:SF654">
    <property type="entry name" value="ATP-BINDING CASSETTE SUB-FAMILY B MEMBER 6"/>
    <property type="match status" value="1"/>
</dbReference>
<feature type="transmembrane region" description="Helical" evidence="7">
    <location>
        <begin position="156"/>
        <end position="186"/>
    </location>
</feature>
<dbReference type="Pfam" id="PF00005">
    <property type="entry name" value="ABC_tran"/>
    <property type="match status" value="1"/>
</dbReference>
<dbReference type="InterPro" id="IPR017871">
    <property type="entry name" value="ABC_transporter-like_CS"/>
</dbReference>
<keyword evidence="5 7" id="KW-1133">Transmembrane helix</keyword>
<evidence type="ECO:0000313" key="11">
    <source>
        <dbReference type="Proteomes" id="UP000230842"/>
    </source>
</evidence>
<dbReference type="InterPro" id="IPR027417">
    <property type="entry name" value="P-loop_NTPase"/>
</dbReference>
<reference evidence="10 11" key="1">
    <citation type="submission" date="2017-11" db="EMBL/GenBank/DDBJ databases">
        <title>Genomic Encyclopedia of Archaeal and Bacterial Type Strains, Phase II (KMG-II): From Individual Species to Whole Genera.</title>
        <authorList>
            <person name="Goeker M."/>
        </authorList>
    </citation>
    <scope>NUCLEOTIDE SEQUENCE [LARGE SCALE GENOMIC DNA]</scope>
    <source>
        <strain evidence="10 11">DSM 27763</strain>
    </source>
</reference>
<dbReference type="AlphaFoldDB" id="A0A0B2BA10"/>
<dbReference type="SUPFAM" id="SSF90123">
    <property type="entry name" value="ABC transporter transmembrane region"/>
    <property type="match status" value="1"/>
</dbReference>
<evidence type="ECO:0000256" key="6">
    <source>
        <dbReference type="ARBA" id="ARBA00023136"/>
    </source>
</evidence>
<feature type="transmembrane region" description="Helical" evidence="7">
    <location>
        <begin position="29"/>
        <end position="51"/>
    </location>
</feature>
<feature type="domain" description="ABC transporter" evidence="8">
    <location>
        <begin position="349"/>
        <end position="565"/>
    </location>
</feature>
<accession>A0A0B2BA10</accession>
<dbReference type="InterPro" id="IPR011527">
    <property type="entry name" value="ABC1_TM_dom"/>
</dbReference>
<name>A0A0B2BA10_9ACTN</name>
<dbReference type="PANTHER" id="PTHR24221">
    <property type="entry name" value="ATP-BINDING CASSETTE SUB-FAMILY B"/>
    <property type="match status" value="1"/>
</dbReference>
<keyword evidence="2 7" id="KW-0812">Transmembrane</keyword>
<evidence type="ECO:0000259" key="8">
    <source>
        <dbReference type="PROSITE" id="PS50893"/>
    </source>
</evidence>
<evidence type="ECO:0000256" key="2">
    <source>
        <dbReference type="ARBA" id="ARBA00022692"/>
    </source>
</evidence>
<dbReference type="Proteomes" id="UP000230842">
    <property type="component" value="Unassembled WGS sequence"/>
</dbReference>
<evidence type="ECO:0000256" key="5">
    <source>
        <dbReference type="ARBA" id="ARBA00022989"/>
    </source>
</evidence>
<dbReference type="InterPro" id="IPR003439">
    <property type="entry name" value="ABC_transporter-like_ATP-bd"/>
</dbReference>
<dbReference type="CDD" id="cd03228">
    <property type="entry name" value="ABCC_MRP_Like"/>
    <property type="match status" value="1"/>
</dbReference>
<keyword evidence="11" id="KW-1185">Reference proteome</keyword>
<dbReference type="GO" id="GO:0005524">
    <property type="term" value="F:ATP binding"/>
    <property type="evidence" value="ECO:0007669"/>
    <property type="project" value="UniProtKB-KW"/>
</dbReference>
<dbReference type="EMBL" id="PGEZ01000002">
    <property type="protein sequence ID" value="PJJ53726.1"/>
    <property type="molecule type" value="Genomic_DNA"/>
</dbReference>
<dbReference type="SUPFAM" id="SSF52540">
    <property type="entry name" value="P-loop containing nucleoside triphosphate hydrolases"/>
    <property type="match status" value="1"/>
</dbReference>
<dbReference type="GO" id="GO:0016887">
    <property type="term" value="F:ATP hydrolysis activity"/>
    <property type="evidence" value="ECO:0007669"/>
    <property type="project" value="InterPro"/>
</dbReference>
<gene>
    <name evidence="10" type="ORF">CLV56_3218</name>
</gene>
<dbReference type="OrthoDB" id="9806127at2"/>
<keyword evidence="3" id="KW-0547">Nucleotide-binding</keyword>
<evidence type="ECO:0000256" key="3">
    <source>
        <dbReference type="ARBA" id="ARBA00022741"/>
    </source>
</evidence>
<dbReference type="RefSeq" id="WP_039356522.1">
    <property type="nucleotide sequence ID" value="NZ_PGEZ01000002.1"/>
</dbReference>
<dbReference type="InterPro" id="IPR039421">
    <property type="entry name" value="Type_1_exporter"/>
</dbReference>
<dbReference type="PROSITE" id="PS50929">
    <property type="entry name" value="ABC_TM1F"/>
    <property type="match status" value="1"/>
</dbReference>
<feature type="transmembrane region" description="Helical" evidence="7">
    <location>
        <begin position="131"/>
        <end position="150"/>
    </location>
</feature>
<organism evidence="10 11">
    <name type="scientific">Mumia flava</name>
    <dbReference type="NCBI Taxonomy" id="1348852"/>
    <lineage>
        <taxon>Bacteria</taxon>
        <taxon>Bacillati</taxon>
        <taxon>Actinomycetota</taxon>
        <taxon>Actinomycetes</taxon>
        <taxon>Propionibacteriales</taxon>
        <taxon>Nocardioidaceae</taxon>
        <taxon>Mumia</taxon>
    </lineage>
</organism>
<dbReference type="SMART" id="SM00382">
    <property type="entry name" value="AAA"/>
    <property type="match status" value="1"/>
</dbReference>
<comment type="subcellular location">
    <subcellularLocation>
        <location evidence="1">Cell membrane</location>
        <topology evidence="1">Multi-pass membrane protein</topology>
    </subcellularLocation>
</comment>
<feature type="domain" description="ABC transmembrane type-1" evidence="9">
    <location>
        <begin position="32"/>
        <end position="313"/>
    </location>
</feature>
<dbReference type="GO" id="GO:0005886">
    <property type="term" value="C:plasma membrane"/>
    <property type="evidence" value="ECO:0007669"/>
    <property type="project" value="UniProtKB-SubCell"/>
</dbReference>
<comment type="caution">
    <text evidence="10">The sequence shown here is derived from an EMBL/GenBank/DDBJ whole genome shotgun (WGS) entry which is preliminary data.</text>
</comment>
<dbReference type="GO" id="GO:0140359">
    <property type="term" value="F:ABC-type transporter activity"/>
    <property type="evidence" value="ECO:0007669"/>
    <property type="project" value="InterPro"/>
</dbReference>
<sequence>MGEGRRLSDRPDETSALARSARYLRGHRTMLAVSTVVNVAAAGARVGGFALAGVVTDAILAGDRARVWEAAAVLTVLVVVSFAATWCGTYLVVRVGEAVVRDLREDAYRRVAAAPLRFLENHRSGDLVRRLTGEIAALSQFVGATLPALVNSSLMVLLTVVLLAGYSWLLTLVLVVLAALGAALLVRQFLARAPSAFTAVAAAEAQVSARFSETLPAREQLMVLGAQGRRLETFATDNDRLLRARVEQLRAHLWLVALGPVGGLLVVVLIALAAGGTAAGWLSVGGAVVFLLAARNAFGDVQELVAHLGDLRAARTHLARVLDLVEATEPDPLCPDESRAPGGRGHGVLEARKIGYAYGGRDALTDVDLEIHPGERVALVGRTGSGKTTLGKILAGLYQPDVGTVLLDDAPLSSLGPDTLRSRVVLIPQEVVLVSGTVADNLAMVPTDLGADPYGRMHAAATSLGLASWLGALSDGLDTPVGDHGRLVSAGERQLIALVRAALVDPEVLVLDEATADVDPVTAARVEDALARAARTRSVIVIAHRPDTVRRADRRIELVAGRVST</sequence>
<dbReference type="Pfam" id="PF00664">
    <property type="entry name" value="ABC_membrane"/>
    <property type="match status" value="1"/>
</dbReference>
<evidence type="ECO:0000259" key="9">
    <source>
        <dbReference type="PROSITE" id="PS50929"/>
    </source>
</evidence>
<evidence type="ECO:0000256" key="7">
    <source>
        <dbReference type="SAM" id="Phobius"/>
    </source>
</evidence>
<evidence type="ECO:0000256" key="1">
    <source>
        <dbReference type="ARBA" id="ARBA00004651"/>
    </source>
</evidence>
<dbReference type="PROSITE" id="PS50893">
    <property type="entry name" value="ABC_TRANSPORTER_2"/>
    <property type="match status" value="1"/>
</dbReference>
<dbReference type="InterPro" id="IPR036640">
    <property type="entry name" value="ABC1_TM_sf"/>
</dbReference>
<dbReference type="PROSITE" id="PS00211">
    <property type="entry name" value="ABC_TRANSPORTER_1"/>
    <property type="match status" value="1"/>
</dbReference>
<feature type="transmembrane region" description="Helical" evidence="7">
    <location>
        <begin position="71"/>
        <end position="93"/>
    </location>
</feature>